<gene>
    <name evidence="1" type="ORF">GPUH_LOCUS10325</name>
</gene>
<sequence>MEIRDEPVAMYCILCNKPETFNMIIKPKRIIGLQQASPVKFSLCNPTNIICSLKELNRRITVRMSGTVKVGV</sequence>
<organism evidence="3">
    <name type="scientific">Gongylonema pulchrum</name>
    <dbReference type="NCBI Taxonomy" id="637853"/>
    <lineage>
        <taxon>Eukaryota</taxon>
        <taxon>Metazoa</taxon>
        <taxon>Ecdysozoa</taxon>
        <taxon>Nematoda</taxon>
        <taxon>Chromadorea</taxon>
        <taxon>Rhabditida</taxon>
        <taxon>Spirurina</taxon>
        <taxon>Spiruromorpha</taxon>
        <taxon>Spiruroidea</taxon>
        <taxon>Gongylonematidae</taxon>
        <taxon>Gongylonema</taxon>
    </lineage>
</organism>
<keyword evidence="2" id="KW-1185">Reference proteome</keyword>
<proteinExistence type="predicted"/>
<dbReference type="AlphaFoldDB" id="A0A183DNN4"/>
<evidence type="ECO:0000313" key="3">
    <source>
        <dbReference type="WBParaSite" id="GPUH_0001033801-mRNA-1"/>
    </source>
</evidence>
<dbReference type="WBParaSite" id="GPUH_0001033801-mRNA-1">
    <property type="protein sequence ID" value="GPUH_0001033801-mRNA-1"/>
    <property type="gene ID" value="GPUH_0001033801"/>
</dbReference>
<reference evidence="1 2" key="2">
    <citation type="submission" date="2018-11" db="EMBL/GenBank/DDBJ databases">
        <authorList>
            <consortium name="Pathogen Informatics"/>
        </authorList>
    </citation>
    <scope>NUCLEOTIDE SEQUENCE [LARGE SCALE GENOMIC DNA]</scope>
</reference>
<name>A0A183DNN4_9BILA</name>
<accession>A0A183DNN4</accession>
<reference evidence="3" key="1">
    <citation type="submission" date="2016-06" db="UniProtKB">
        <authorList>
            <consortium name="WormBaseParasite"/>
        </authorList>
    </citation>
    <scope>IDENTIFICATION</scope>
</reference>
<evidence type="ECO:0000313" key="1">
    <source>
        <dbReference type="EMBL" id="VDN17289.1"/>
    </source>
</evidence>
<protein>
    <submittedName>
        <fullName evidence="3">MSP domain-containing protein</fullName>
    </submittedName>
</protein>
<dbReference type="EMBL" id="UYRT01077926">
    <property type="protein sequence ID" value="VDN17289.1"/>
    <property type="molecule type" value="Genomic_DNA"/>
</dbReference>
<dbReference type="Proteomes" id="UP000271098">
    <property type="component" value="Unassembled WGS sequence"/>
</dbReference>
<evidence type="ECO:0000313" key="2">
    <source>
        <dbReference type="Proteomes" id="UP000271098"/>
    </source>
</evidence>